<protein>
    <submittedName>
        <fullName evidence="5">AraC-type DNA-binding protein</fullName>
    </submittedName>
</protein>
<dbReference type="AlphaFoldDB" id="A0A1W2EJM6"/>
<dbReference type="Pfam" id="PF12833">
    <property type="entry name" value="HTH_18"/>
    <property type="match status" value="1"/>
</dbReference>
<accession>A0A1W2EJM6</accession>
<name>A0A1W2EJM6_9SPHI</name>
<evidence type="ECO:0000313" key="6">
    <source>
        <dbReference type="Proteomes" id="UP000192678"/>
    </source>
</evidence>
<organism evidence="5 6">
    <name type="scientific">Pedobacter nyackensis</name>
    <dbReference type="NCBI Taxonomy" id="475255"/>
    <lineage>
        <taxon>Bacteria</taxon>
        <taxon>Pseudomonadati</taxon>
        <taxon>Bacteroidota</taxon>
        <taxon>Sphingobacteriia</taxon>
        <taxon>Sphingobacteriales</taxon>
        <taxon>Sphingobacteriaceae</taxon>
        <taxon>Pedobacter</taxon>
    </lineage>
</organism>
<dbReference type="Proteomes" id="UP000192678">
    <property type="component" value="Unassembled WGS sequence"/>
</dbReference>
<dbReference type="PANTHER" id="PTHR46796:SF13">
    <property type="entry name" value="HTH-TYPE TRANSCRIPTIONAL ACTIVATOR RHAS"/>
    <property type="match status" value="1"/>
</dbReference>
<dbReference type="InterPro" id="IPR050204">
    <property type="entry name" value="AraC_XylS_family_regulators"/>
</dbReference>
<evidence type="ECO:0000256" key="2">
    <source>
        <dbReference type="ARBA" id="ARBA00023125"/>
    </source>
</evidence>
<dbReference type="EMBL" id="FWYB01000013">
    <property type="protein sequence ID" value="SMD09910.1"/>
    <property type="molecule type" value="Genomic_DNA"/>
</dbReference>
<evidence type="ECO:0000259" key="4">
    <source>
        <dbReference type="PROSITE" id="PS01124"/>
    </source>
</evidence>
<keyword evidence="1" id="KW-0805">Transcription regulation</keyword>
<dbReference type="InterPro" id="IPR018060">
    <property type="entry name" value="HTH_AraC"/>
</dbReference>
<dbReference type="InterPro" id="IPR046532">
    <property type="entry name" value="DUF6597"/>
</dbReference>
<dbReference type="STRING" id="475255.SAMN04488101_1136"/>
<dbReference type="PROSITE" id="PS01124">
    <property type="entry name" value="HTH_ARAC_FAMILY_2"/>
    <property type="match status" value="1"/>
</dbReference>
<evidence type="ECO:0000313" key="5">
    <source>
        <dbReference type="EMBL" id="SMD09910.1"/>
    </source>
</evidence>
<gene>
    <name evidence="5" type="ORF">SAMN04488101_1136</name>
</gene>
<keyword evidence="2 5" id="KW-0238">DNA-binding</keyword>
<evidence type="ECO:0000256" key="3">
    <source>
        <dbReference type="ARBA" id="ARBA00023163"/>
    </source>
</evidence>
<dbReference type="OrthoDB" id="323290at2"/>
<feature type="domain" description="HTH araC/xylS-type" evidence="4">
    <location>
        <begin position="175"/>
        <end position="273"/>
    </location>
</feature>
<dbReference type="Gene3D" id="1.10.10.60">
    <property type="entry name" value="Homeodomain-like"/>
    <property type="match status" value="1"/>
</dbReference>
<keyword evidence="3" id="KW-0804">Transcription</keyword>
<reference evidence="5 6" key="1">
    <citation type="submission" date="2017-04" db="EMBL/GenBank/DDBJ databases">
        <authorList>
            <person name="Afonso C.L."/>
            <person name="Miller P.J."/>
            <person name="Scott M.A."/>
            <person name="Spackman E."/>
            <person name="Goraichik I."/>
            <person name="Dimitrov K.M."/>
            <person name="Suarez D.L."/>
            <person name="Swayne D.E."/>
        </authorList>
    </citation>
    <scope>NUCLEOTIDE SEQUENCE [LARGE SCALE GENOMIC DNA]</scope>
    <source>
        <strain evidence="5 6">DSM 19625</strain>
    </source>
</reference>
<sequence length="278" mass="31930">MPIQYLKQIQLGKFNNNGYRIAPSQEVESIVEGFYVFSSDQTEDSHLIFNDGFPVLVFLPGIDDSITITTESNTFDVKSAWASAGAIRNVYVKYNVHADQVFVIRFHPGAFYQLFGLDTQHFRYKPIIPFAEIAETCGFKLTDFFNCSSINDKVGFAESHIQNSFSGIKTPDVLHQSLNYIRNTKGQSTVQNVTRDIGVNYKWLERNFAKNIGLLPKEYILLQRFLHTYIELVDSKGTDLMFVAISNGYYDYNHFLKDFKAYTGKAPLEYLKFRQSFC</sequence>
<dbReference type="Pfam" id="PF20240">
    <property type="entry name" value="DUF6597"/>
    <property type="match status" value="1"/>
</dbReference>
<keyword evidence="6" id="KW-1185">Reference proteome</keyword>
<dbReference type="GO" id="GO:0003700">
    <property type="term" value="F:DNA-binding transcription factor activity"/>
    <property type="evidence" value="ECO:0007669"/>
    <property type="project" value="InterPro"/>
</dbReference>
<dbReference type="PANTHER" id="PTHR46796">
    <property type="entry name" value="HTH-TYPE TRANSCRIPTIONAL ACTIVATOR RHAS-RELATED"/>
    <property type="match status" value="1"/>
</dbReference>
<evidence type="ECO:0000256" key="1">
    <source>
        <dbReference type="ARBA" id="ARBA00023015"/>
    </source>
</evidence>
<proteinExistence type="predicted"/>
<dbReference type="RefSeq" id="WP_084291157.1">
    <property type="nucleotide sequence ID" value="NZ_FWYB01000013.1"/>
</dbReference>
<dbReference type="GO" id="GO:0043565">
    <property type="term" value="F:sequence-specific DNA binding"/>
    <property type="evidence" value="ECO:0007669"/>
    <property type="project" value="InterPro"/>
</dbReference>
<dbReference type="SMART" id="SM00342">
    <property type="entry name" value="HTH_ARAC"/>
    <property type="match status" value="1"/>
</dbReference>